<reference evidence="1 2" key="1">
    <citation type="submission" date="2019-10" db="EMBL/GenBank/DDBJ databases">
        <title>Dictyobacter vulcani sp. nov., within the class Ktedonobacteria, isolated from soil of volcanic Mt. Zao.</title>
        <authorList>
            <person name="Zheng Y."/>
            <person name="Wang C.M."/>
            <person name="Sakai Y."/>
            <person name="Abe K."/>
            <person name="Yokota A."/>
            <person name="Yabe S."/>
        </authorList>
    </citation>
    <scope>NUCLEOTIDE SEQUENCE [LARGE SCALE GENOMIC DNA]</scope>
    <source>
        <strain evidence="1 2">W12</strain>
    </source>
</reference>
<dbReference type="EMBL" id="BKZW01000003">
    <property type="protein sequence ID" value="GER90963.1"/>
    <property type="molecule type" value="Genomic_DNA"/>
</dbReference>
<sequence length="76" mass="8788">MNILNLFRNHQSAASIAQAPESELDEQVLLNVNGGHGHDSYNCYREYHRGGDHRGYGHRGYEHHEHCGRRRDDDCD</sequence>
<dbReference type="RefSeq" id="WP_151758664.1">
    <property type="nucleotide sequence ID" value="NZ_BKZW01000003.1"/>
</dbReference>
<organism evidence="1 2">
    <name type="scientific">Dictyobacter vulcani</name>
    <dbReference type="NCBI Taxonomy" id="2607529"/>
    <lineage>
        <taxon>Bacteria</taxon>
        <taxon>Bacillati</taxon>
        <taxon>Chloroflexota</taxon>
        <taxon>Ktedonobacteria</taxon>
        <taxon>Ktedonobacterales</taxon>
        <taxon>Dictyobacteraceae</taxon>
        <taxon>Dictyobacter</taxon>
    </lineage>
</organism>
<accession>A0A5J4KTI0</accession>
<gene>
    <name evidence="1" type="ORF">KDW_51250</name>
</gene>
<evidence type="ECO:0000313" key="2">
    <source>
        <dbReference type="Proteomes" id="UP000326912"/>
    </source>
</evidence>
<name>A0A5J4KTI0_9CHLR</name>
<dbReference type="AlphaFoldDB" id="A0A5J4KTI0"/>
<proteinExistence type="predicted"/>
<comment type="caution">
    <text evidence="1">The sequence shown here is derived from an EMBL/GenBank/DDBJ whole genome shotgun (WGS) entry which is preliminary data.</text>
</comment>
<keyword evidence="2" id="KW-1185">Reference proteome</keyword>
<protein>
    <submittedName>
        <fullName evidence="1">Uncharacterized protein</fullName>
    </submittedName>
</protein>
<dbReference type="Proteomes" id="UP000326912">
    <property type="component" value="Unassembled WGS sequence"/>
</dbReference>
<evidence type="ECO:0000313" key="1">
    <source>
        <dbReference type="EMBL" id="GER90963.1"/>
    </source>
</evidence>